<accession>A0A3M7T685</accession>
<dbReference type="AlphaFoldDB" id="A0A3M7T685"/>
<comment type="caution">
    <text evidence="7">The sequence shown here is derived from an EMBL/GenBank/DDBJ whole genome shotgun (WGS) entry which is preliminary data.</text>
</comment>
<dbReference type="InterPro" id="IPR050186">
    <property type="entry name" value="TPT_transporter"/>
</dbReference>
<dbReference type="Proteomes" id="UP000276133">
    <property type="component" value="Unassembled WGS sequence"/>
</dbReference>
<keyword evidence="8" id="KW-1185">Reference proteome</keyword>
<gene>
    <name evidence="7" type="ORF">BpHYR1_039724</name>
</gene>
<evidence type="ECO:0000256" key="3">
    <source>
        <dbReference type="ARBA" id="ARBA00022989"/>
    </source>
</evidence>
<feature type="transmembrane region" description="Helical" evidence="5">
    <location>
        <begin position="128"/>
        <end position="145"/>
    </location>
</feature>
<keyword evidence="2 5" id="KW-0812">Transmembrane</keyword>
<dbReference type="STRING" id="10195.A0A3M7T685"/>
<dbReference type="PANTHER" id="PTHR11132">
    <property type="entry name" value="SOLUTE CARRIER FAMILY 35"/>
    <property type="match status" value="1"/>
</dbReference>
<keyword evidence="4 5" id="KW-0472">Membrane</keyword>
<reference evidence="7 8" key="1">
    <citation type="journal article" date="2018" name="Sci. Rep.">
        <title>Genomic signatures of local adaptation to the degree of environmental predictability in rotifers.</title>
        <authorList>
            <person name="Franch-Gras L."/>
            <person name="Hahn C."/>
            <person name="Garcia-Roger E.M."/>
            <person name="Carmona M.J."/>
            <person name="Serra M."/>
            <person name="Gomez A."/>
        </authorList>
    </citation>
    <scope>NUCLEOTIDE SEQUENCE [LARGE SCALE GENOMIC DNA]</scope>
    <source>
        <strain evidence="7">HYR1</strain>
    </source>
</reference>
<feature type="transmembrane region" description="Helical" evidence="5">
    <location>
        <begin position="173"/>
        <end position="196"/>
    </location>
</feature>
<name>A0A3M7T685_BRAPC</name>
<proteinExistence type="predicted"/>
<organism evidence="7 8">
    <name type="scientific">Brachionus plicatilis</name>
    <name type="common">Marine rotifer</name>
    <name type="synonym">Brachionus muelleri</name>
    <dbReference type="NCBI Taxonomy" id="10195"/>
    <lineage>
        <taxon>Eukaryota</taxon>
        <taxon>Metazoa</taxon>
        <taxon>Spiralia</taxon>
        <taxon>Gnathifera</taxon>
        <taxon>Rotifera</taxon>
        <taxon>Eurotatoria</taxon>
        <taxon>Monogononta</taxon>
        <taxon>Pseudotrocha</taxon>
        <taxon>Ploima</taxon>
        <taxon>Brachionidae</taxon>
        <taxon>Brachionus</taxon>
    </lineage>
</organism>
<feature type="transmembrane region" description="Helical" evidence="5">
    <location>
        <begin position="252"/>
        <end position="272"/>
    </location>
</feature>
<keyword evidence="3 5" id="KW-1133">Transmembrane helix</keyword>
<protein>
    <submittedName>
        <fullName evidence="7">Solute carrier family 35 member E2-like</fullName>
    </submittedName>
</protein>
<evidence type="ECO:0000256" key="5">
    <source>
        <dbReference type="SAM" id="Phobius"/>
    </source>
</evidence>
<dbReference type="Pfam" id="PF03151">
    <property type="entry name" value="TPT"/>
    <property type="match status" value="1"/>
</dbReference>
<feature type="transmembrane region" description="Helical" evidence="5">
    <location>
        <begin position="292"/>
        <end position="310"/>
    </location>
</feature>
<dbReference type="EMBL" id="REGN01000224">
    <property type="protein sequence ID" value="RNA43429.1"/>
    <property type="molecule type" value="Genomic_DNA"/>
</dbReference>
<comment type="subcellular location">
    <subcellularLocation>
        <location evidence="1">Membrane</location>
        <topology evidence="1">Multi-pass membrane protein</topology>
    </subcellularLocation>
</comment>
<feature type="transmembrane region" description="Helical" evidence="5">
    <location>
        <begin position="362"/>
        <end position="380"/>
    </location>
</feature>
<evidence type="ECO:0000256" key="2">
    <source>
        <dbReference type="ARBA" id="ARBA00022692"/>
    </source>
</evidence>
<dbReference type="GO" id="GO:0016020">
    <property type="term" value="C:membrane"/>
    <property type="evidence" value="ECO:0007669"/>
    <property type="project" value="UniProtKB-SubCell"/>
</dbReference>
<sequence length="399" mass="45213">MSYRYFSGNSVFLMSTDSKISDKAIISEGTNSFQNDKSIGKFFTFLNQFVRKEFVAVKHAVEDDIDNDDDSHNRKPSDLDTEHKSVLIERQGGLANSFVFFLLFLWYIFSALTLYTNKYIVATRKLDPTLVGTVQMIVTSFFGYVQLKHTQWAHSGDMLSHIKTNNQHYRTVVFWRNMVIIGFLRLFSIVLGLMALKQATVSFVETVKSSSPLFTVIVSRFLIGEITGFWTNLSLFPIMIGLALCSSFELNFSIFGFLAAITTNITECLQNVFSKLLLCSDEFKFSPLEVQFFSSTASVIALVPISYFTVTFNQQNLEPTSIILFLINGLSFHAQTLLAFTLMSYISPVTYRFSVYIFKNQVGYISAVGTLIVIVGVLLYNHAKNIDQRLAKNSEVHKI</sequence>
<evidence type="ECO:0000313" key="8">
    <source>
        <dbReference type="Proteomes" id="UP000276133"/>
    </source>
</evidence>
<evidence type="ECO:0000256" key="1">
    <source>
        <dbReference type="ARBA" id="ARBA00004141"/>
    </source>
</evidence>
<evidence type="ECO:0000259" key="6">
    <source>
        <dbReference type="Pfam" id="PF03151"/>
    </source>
</evidence>
<feature type="transmembrane region" description="Helical" evidence="5">
    <location>
        <begin position="216"/>
        <end position="245"/>
    </location>
</feature>
<feature type="domain" description="Sugar phosphate transporter" evidence="6">
    <location>
        <begin position="101"/>
        <end position="381"/>
    </location>
</feature>
<dbReference type="InterPro" id="IPR004853">
    <property type="entry name" value="Sugar_P_trans_dom"/>
</dbReference>
<evidence type="ECO:0000256" key="4">
    <source>
        <dbReference type="ARBA" id="ARBA00023136"/>
    </source>
</evidence>
<dbReference type="OrthoDB" id="5547497at2759"/>
<feature type="transmembrane region" description="Helical" evidence="5">
    <location>
        <begin position="322"/>
        <end position="342"/>
    </location>
</feature>
<feature type="transmembrane region" description="Helical" evidence="5">
    <location>
        <begin position="94"/>
        <end position="116"/>
    </location>
</feature>
<evidence type="ECO:0000313" key="7">
    <source>
        <dbReference type="EMBL" id="RNA43429.1"/>
    </source>
</evidence>